<dbReference type="SUPFAM" id="SSF53335">
    <property type="entry name" value="S-adenosyl-L-methionine-dependent methyltransferases"/>
    <property type="match status" value="1"/>
</dbReference>
<dbReference type="GO" id="GO:0032259">
    <property type="term" value="P:methylation"/>
    <property type="evidence" value="ECO:0007669"/>
    <property type="project" value="UniProtKB-KW"/>
</dbReference>
<sequence>MSYQEANQKAWDQLALANSQFAAVATDAECAQPLLTLDKRGWLPGSVKGLDVLCLAAGGGWQSILYAVAGARVTVVDLSEEMLNRDREQARLRNLDIRILQASMNDLSQLEAASFDIVHQPVSTCYVPKIREVYAQIARVLRQRGIYISQHKQPTSLQVVERDTRNRYVIGVPYYHGDPLPAVRDTAYREPGAVEYLHRWEELVGELCRAGFVIEDLVEPRRGDPKAKPGNFKHRGMFVAPYVRIKARRLNVREEETRSPIWVPE</sequence>
<dbReference type="Pfam" id="PF08241">
    <property type="entry name" value="Methyltransf_11"/>
    <property type="match status" value="1"/>
</dbReference>
<dbReference type="GO" id="GO:0008757">
    <property type="term" value="F:S-adenosylmethionine-dependent methyltransferase activity"/>
    <property type="evidence" value="ECO:0007669"/>
    <property type="project" value="InterPro"/>
</dbReference>
<keyword evidence="3" id="KW-1185">Reference proteome</keyword>
<dbReference type="Gene3D" id="3.40.50.150">
    <property type="entry name" value="Vaccinia Virus protein VP39"/>
    <property type="match status" value="1"/>
</dbReference>
<evidence type="ECO:0000313" key="2">
    <source>
        <dbReference type="EMBL" id="SFH85667.1"/>
    </source>
</evidence>
<name>A0A1I3DG15_9PLAN</name>
<dbReference type="PANTHER" id="PTHR43591">
    <property type="entry name" value="METHYLTRANSFERASE"/>
    <property type="match status" value="1"/>
</dbReference>
<dbReference type="InterPro" id="IPR013216">
    <property type="entry name" value="Methyltransf_11"/>
</dbReference>
<accession>A0A1I3DG15</accession>
<reference evidence="3" key="1">
    <citation type="submission" date="2016-10" db="EMBL/GenBank/DDBJ databases">
        <authorList>
            <person name="Varghese N."/>
            <person name="Submissions S."/>
        </authorList>
    </citation>
    <scope>NUCLEOTIDE SEQUENCE [LARGE SCALE GENOMIC DNA]</scope>
    <source>
        <strain evidence="3">DSM 26348</strain>
    </source>
</reference>
<dbReference type="RefSeq" id="WP_092048244.1">
    <property type="nucleotide sequence ID" value="NZ_FOQD01000003.1"/>
</dbReference>
<feature type="domain" description="Methyltransferase type 11" evidence="1">
    <location>
        <begin position="53"/>
        <end position="148"/>
    </location>
</feature>
<evidence type="ECO:0000313" key="3">
    <source>
        <dbReference type="Proteomes" id="UP000199518"/>
    </source>
</evidence>
<gene>
    <name evidence="2" type="ORF">SAMN05421753_103225</name>
</gene>
<evidence type="ECO:0000259" key="1">
    <source>
        <dbReference type="Pfam" id="PF08241"/>
    </source>
</evidence>
<organism evidence="2 3">
    <name type="scientific">Planctomicrobium piriforme</name>
    <dbReference type="NCBI Taxonomy" id="1576369"/>
    <lineage>
        <taxon>Bacteria</taxon>
        <taxon>Pseudomonadati</taxon>
        <taxon>Planctomycetota</taxon>
        <taxon>Planctomycetia</taxon>
        <taxon>Planctomycetales</taxon>
        <taxon>Planctomycetaceae</taxon>
        <taxon>Planctomicrobium</taxon>
    </lineage>
</organism>
<protein>
    <submittedName>
        <fullName evidence="2">Ubiquinone/menaquinone biosynthesis C-methylase UbiE</fullName>
    </submittedName>
</protein>
<dbReference type="InterPro" id="IPR029063">
    <property type="entry name" value="SAM-dependent_MTases_sf"/>
</dbReference>
<dbReference type="EMBL" id="FOQD01000003">
    <property type="protein sequence ID" value="SFH85667.1"/>
    <property type="molecule type" value="Genomic_DNA"/>
</dbReference>
<dbReference type="AlphaFoldDB" id="A0A1I3DG15"/>
<dbReference type="PANTHER" id="PTHR43591:SF99">
    <property type="entry name" value="OS06G0646000 PROTEIN"/>
    <property type="match status" value="1"/>
</dbReference>
<keyword evidence="2" id="KW-0830">Ubiquinone</keyword>
<proteinExistence type="predicted"/>
<keyword evidence="2" id="KW-0808">Transferase</keyword>
<dbReference type="OrthoDB" id="9772751at2"/>
<dbReference type="Proteomes" id="UP000199518">
    <property type="component" value="Unassembled WGS sequence"/>
</dbReference>
<dbReference type="STRING" id="1576369.SAMN05421753_103225"/>
<keyword evidence="2" id="KW-0489">Methyltransferase</keyword>
<dbReference type="CDD" id="cd02440">
    <property type="entry name" value="AdoMet_MTases"/>
    <property type="match status" value="1"/>
</dbReference>